<keyword evidence="3" id="KW-1185">Reference proteome</keyword>
<gene>
    <name evidence="2" type="ORF">VFPPC_01535</name>
</gene>
<feature type="domain" description="Heterokaryon incompatibility" evidence="1">
    <location>
        <begin position="51"/>
        <end position="232"/>
    </location>
</feature>
<dbReference type="KEGG" id="pchm:VFPPC_01535"/>
<proteinExistence type="predicted"/>
<dbReference type="InterPro" id="IPR052895">
    <property type="entry name" value="HetReg/Transcr_Mod"/>
</dbReference>
<accession>A0A179G815</accession>
<organism evidence="2 3">
    <name type="scientific">Pochonia chlamydosporia 170</name>
    <dbReference type="NCBI Taxonomy" id="1380566"/>
    <lineage>
        <taxon>Eukaryota</taxon>
        <taxon>Fungi</taxon>
        <taxon>Dikarya</taxon>
        <taxon>Ascomycota</taxon>
        <taxon>Pezizomycotina</taxon>
        <taxon>Sordariomycetes</taxon>
        <taxon>Hypocreomycetidae</taxon>
        <taxon>Hypocreales</taxon>
        <taxon>Clavicipitaceae</taxon>
        <taxon>Pochonia</taxon>
    </lineage>
</organism>
<dbReference type="GeneID" id="28845338"/>
<dbReference type="PANTHER" id="PTHR24148:SF64">
    <property type="entry name" value="HETEROKARYON INCOMPATIBILITY DOMAIN-CONTAINING PROTEIN"/>
    <property type="match status" value="1"/>
</dbReference>
<protein>
    <submittedName>
        <fullName evidence="2">Heterokaryon incompatibility</fullName>
    </submittedName>
</protein>
<comment type="caution">
    <text evidence="2">The sequence shown here is derived from an EMBL/GenBank/DDBJ whole genome shotgun (WGS) entry which is preliminary data.</text>
</comment>
<dbReference type="EMBL" id="LSBJ02000001">
    <property type="protein sequence ID" value="OAQ73935.1"/>
    <property type="molecule type" value="Genomic_DNA"/>
</dbReference>
<evidence type="ECO:0000313" key="2">
    <source>
        <dbReference type="EMBL" id="OAQ73935.1"/>
    </source>
</evidence>
<dbReference type="Proteomes" id="UP000078397">
    <property type="component" value="Unassembled WGS sequence"/>
</dbReference>
<name>A0A179G815_METCM</name>
<dbReference type="AlphaFoldDB" id="A0A179G815"/>
<dbReference type="Pfam" id="PF06985">
    <property type="entry name" value="HET"/>
    <property type="match status" value="1"/>
</dbReference>
<dbReference type="InterPro" id="IPR010730">
    <property type="entry name" value="HET"/>
</dbReference>
<dbReference type="OrthoDB" id="4850726at2759"/>
<dbReference type="RefSeq" id="XP_018150018.1">
    <property type="nucleotide sequence ID" value="XM_018281344.1"/>
</dbReference>
<evidence type="ECO:0000259" key="1">
    <source>
        <dbReference type="Pfam" id="PF06985"/>
    </source>
</evidence>
<evidence type="ECO:0000313" key="3">
    <source>
        <dbReference type="Proteomes" id="UP000078397"/>
    </source>
</evidence>
<reference evidence="2 3" key="1">
    <citation type="journal article" date="2016" name="PLoS Pathog.">
        <title>Biosynthesis of antibiotic leucinostatins in bio-control fungus Purpureocillium lilacinum and their inhibition on phytophthora revealed by genome mining.</title>
        <authorList>
            <person name="Wang G."/>
            <person name="Liu Z."/>
            <person name="Lin R."/>
            <person name="Li E."/>
            <person name="Mao Z."/>
            <person name="Ling J."/>
            <person name="Yang Y."/>
            <person name="Yin W.B."/>
            <person name="Xie B."/>
        </authorList>
    </citation>
    <scope>NUCLEOTIDE SEQUENCE [LARGE SCALE GENOMIC DNA]</scope>
    <source>
        <strain evidence="2">170</strain>
    </source>
</reference>
<sequence>MDKYQYEPLPSNGKHIRLVVLHPRVASRPDDIRITIANTPLEAGQRLWPSFMALSYVWGDTNNRPDIKVIKSADDSDSEDVVSAKRISVTANLAEALKYLPYADSHIILWIDALCINQDDLEERAQQVKLMAEIYSSAERVLAWVGPSSHNSNVALNMFHRIADSIDVDVDSPSLEIRRKESKWTKESDTAAMYFQLLLDPQFPLPWDGPETQAFEAFFDRSWFGRLWARQEITLGAKDALILCGSSSMEWAKFKKAAIFLSKKAKDVNNPRFQQYSDRMSLVADTVSHRGPARLGALLRQMQCTECADPRDRVYGIMGIFPAVSQGLVEKIQLDYTKPVVQVYKELVLAEMEVTCRADLLSECRLADSTSPDWRPSWVPNWTVRRQRHLVMSDQFADGQSTVAACVEGESLRIKGVCAATVVDVVPIVIQDAAAATSPVPPVVTLIKRLATKLDLSEEARYQSSQGNSILEALCYVFAGGSSHVAEHLSDERMTVGTPSIAQFMRFVKFALAFDIDDASTRELSQELRSDILLCMGVLAQACQDRSLVIMEGGYIGMGPVLAQPGDQIAVILGCTAPLVLRSSHISNPRVSGNDDTFTVVGPCDVFGLDWGQALLGPLPEGMRLIWSPSAPNGDASPAFRNKTTGEDTLLDPRIDWDLLRVEGKEYAFVKAASTTGAAGDVTMYKRPDAAYFENKGIKLRDFNLV</sequence>
<dbReference type="STRING" id="1380566.A0A179G815"/>
<dbReference type="PANTHER" id="PTHR24148">
    <property type="entry name" value="ANKYRIN REPEAT DOMAIN-CONTAINING PROTEIN 39 HOMOLOG-RELATED"/>
    <property type="match status" value="1"/>
</dbReference>
<dbReference type="Pfam" id="PF26639">
    <property type="entry name" value="Het-6_barrel"/>
    <property type="match status" value="1"/>
</dbReference>